<feature type="compositionally biased region" description="Acidic residues" evidence="2">
    <location>
        <begin position="124"/>
        <end position="135"/>
    </location>
</feature>
<protein>
    <recommendedName>
        <fullName evidence="3">C2H2-type domain-containing protein</fullName>
    </recommendedName>
</protein>
<feature type="region of interest" description="Disordered" evidence="2">
    <location>
        <begin position="1560"/>
        <end position="1580"/>
    </location>
</feature>
<feature type="compositionally biased region" description="Low complexity" evidence="2">
    <location>
        <begin position="878"/>
        <end position="887"/>
    </location>
</feature>
<dbReference type="SUPFAM" id="SSF57667">
    <property type="entry name" value="beta-beta-alpha zinc fingers"/>
    <property type="match status" value="1"/>
</dbReference>
<dbReference type="GO" id="GO:0008270">
    <property type="term" value="F:zinc ion binding"/>
    <property type="evidence" value="ECO:0007669"/>
    <property type="project" value="UniProtKB-KW"/>
</dbReference>
<evidence type="ECO:0000313" key="4">
    <source>
        <dbReference type="EMBL" id="KAG8237871.1"/>
    </source>
</evidence>
<dbReference type="Proteomes" id="UP000792457">
    <property type="component" value="Unassembled WGS sequence"/>
</dbReference>
<feature type="domain" description="C2H2-type" evidence="3">
    <location>
        <begin position="429"/>
        <end position="452"/>
    </location>
</feature>
<dbReference type="PROSITE" id="PS00028">
    <property type="entry name" value="ZINC_FINGER_C2H2_1"/>
    <property type="match status" value="9"/>
</dbReference>
<feature type="compositionally biased region" description="Polar residues" evidence="2">
    <location>
        <begin position="1305"/>
        <end position="1325"/>
    </location>
</feature>
<feature type="domain" description="C2H2-type" evidence="3">
    <location>
        <begin position="726"/>
        <end position="754"/>
    </location>
</feature>
<feature type="compositionally biased region" description="Low complexity" evidence="2">
    <location>
        <begin position="1"/>
        <end position="15"/>
    </location>
</feature>
<dbReference type="InterPro" id="IPR036236">
    <property type="entry name" value="Znf_C2H2_sf"/>
</dbReference>
<dbReference type="SMART" id="SM00355">
    <property type="entry name" value="ZnF_C2H2"/>
    <property type="match status" value="14"/>
</dbReference>
<feature type="compositionally biased region" description="Polar residues" evidence="2">
    <location>
        <begin position="200"/>
        <end position="219"/>
    </location>
</feature>
<dbReference type="PROSITE" id="PS50157">
    <property type="entry name" value="ZINC_FINGER_C2H2_2"/>
    <property type="match status" value="4"/>
</dbReference>
<dbReference type="PANTHER" id="PTHR21190:SF1">
    <property type="entry name" value="GH10077P"/>
    <property type="match status" value="1"/>
</dbReference>
<feature type="region of interest" description="Disordered" evidence="2">
    <location>
        <begin position="867"/>
        <end position="887"/>
    </location>
</feature>
<feature type="region of interest" description="Disordered" evidence="2">
    <location>
        <begin position="1384"/>
        <end position="1422"/>
    </location>
</feature>
<organism evidence="4 5">
    <name type="scientific">Ladona fulva</name>
    <name type="common">Scarce chaser dragonfly</name>
    <name type="synonym">Libellula fulva</name>
    <dbReference type="NCBI Taxonomy" id="123851"/>
    <lineage>
        <taxon>Eukaryota</taxon>
        <taxon>Metazoa</taxon>
        <taxon>Ecdysozoa</taxon>
        <taxon>Arthropoda</taxon>
        <taxon>Hexapoda</taxon>
        <taxon>Insecta</taxon>
        <taxon>Pterygota</taxon>
        <taxon>Palaeoptera</taxon>
        <taxon>Odonata</taxon>
        <taxon>Epiprocta</taxon>
        <taxon>Anisoptera</taxon>
        <taxon>Libelluloidea</taxon>
        <taxon>Libellulidae</taxon>
        <taxon>Ladona</taxon>
    </lineage>
</organism>
<feature type="compositionally biased region" description="Basic and acidic residues" evidence="2">
    <location>
        <begin position="1562"/>
        <end position="1571"/>
    </location>
</feature>
<feature type="compositionally biased region" description="Low complexity" evidence="2">
    <location>
        <begin position="531"/>
        <end position="547"/>
    </location>
</feature>
<accession>A0A8K0KM54</accession>
<reference evidence="4" key="1">
    <citation type="submission" date="2013-04" db="EMBL/GenBank/DDBJ databases">
        <authorList>
            <person name="Qu J."/>
            <person name="Murali S.C."/>
            <person name="Bandaranaike D."/>
            <person name="Bellair M."/>
            <person name="Blankenburg K."/>
            <person name="Chao H."/>
            <person name="Dinh H."/>
            <person name="Doddapaneni H."/>
            <person name="Downs B."/>
            <person name="Dugan-Rocha S."/>
            <person name="Elkadiri S."/>
            <person name="Gnanaolivu R.D."/>
            <person name="Hernandez B."/>
            <person name="Javaid M."/>
            <person name="Jayaseelan J.C."/>
            <person name="Lee S."/>
            <person name="Li M."/>
            <person name="Ming W."/>
            <person name="Munidasa M."/>
            <person name="Muniz J."/>
            <person name="Nguyen L."/>
            <person name="Ongeri F."/>
            <person name="Osuji N."/>
            <person name="Pu L.-L."/>
            <person name="Puazo M."/>
            <person name="Qu C."/>
            <person name="Quiroz J."/>
            <person name="Raj R."/>
            <person name="Weissenberger G."/>
            <person name="Xin Y."/>
            <person name="Zou X."/>
            <person name="Han Y."/>
            <person name="Richards S."/>
            <person name="Worley K."/>
            <person name="Muzny D."/>
            <person name="Gibbs R."/>
        </authorList>
    </citation>
    <scope>NUCLEOTIDE SEQUENCE</scope>
    <source>
        <strain evidence="4">Sampled in the wild</strain>
    </source>
</reference>
<keyword evidence="1" id="KW-0862">Zinc</keyword>
<comment type="caution">
    <text evidence="4">The sequence shown here is derived from an EMBL/GenBank/DDBJ whole genome shotgun (WGS) entry which is preliminary data.</text>
</comment>
<reference evidence="4" key="2">
    <citation type="submission" date="2017-10" db="EMBL/GenBank/DDBJ databases">
        <title>Ladona fulva Genome sequencing and assembly.</title>
        <authorList>
            <person name="Murali S."/>
            <person name="Richards S."/>
            <person name="Bandaranaike D."/>
            <person name="Bellair M."/>
            <person name="Blankenburg K."/>
            <person name="Chao H."/>
            <person name="Dinh H."/>
            <person name="Doddapaneni H."/>
            <person name="Dugan-Rocha S."/>
            <person name="Elkadiri S."/>
            <person name="Gnanaolivu R."/>
            <person name="Hernandez B."/>
            <person name="Skinner E."/>
            <person name="Javaid M."/>
            <person name="Lee S."/>
            <person name="Li M."/>
            <person name="Ming W."/>
            <person name="Munidasa M."/>
            <person name="Muniz J."/>
            <person name="Nguyen L."/>
            <person name="Hughes D."/>
            <person name="Osuji N."/>
            <person name="Pu L.-L."/>
            <person name="Puazo M."/>
            <person name="Qu C."/>
            <person name="Quiroz J."/>
            <person name="Raj R."/>
            <person name="Weissenberger G."/>
            <person name="Xin Y."/>
            <person name="Zou X."/>
            <person name="Han Y."/>
            <person name="Worley K."/>
            <person name="Muzny D."/>
            <person name="Gibbs R."/>
        </authorList>
    </citation>
    <scope>NUCLEOTIDE SEQUENCE</scope>
    <source>
        <strain evidence="4">Sampled in the wild</strain>
    </source>
</reference>
<feature type="compositionally biased region" description="Basic and acidic residues" evidence="2">
    <location>
        <begin position="693"/>
        <end position="707"/>
    </location>
</feature>
<feature type="region of interest" description="Disordered" evidence="2">
    <location>
        <begin position="508"/>
        <end position="605"/>
    </location>
</feature>
<dbReference type="Pfam" id="PF00096">
    <property type="entry name" value="zf-C2H2"/>
    <property type="match status" value="2"/>
</dbReference>
<gene>
    <name evidence="4" type="ORF">J437_LFUL017545</name>
</gene>
<feature type="region of interest" description="Disordered" evidence="2">
    <location>
        <begin position="768"/>
        <end position="809"/>
    </location>
</feature>
<dbReference type="InterPro" id="IPR013087">
    <property type="entry name" value="Znf_C2H2_type"/>
</dbReference>
<feature type="compositionally biased region" description="Polar residues" evidence="2">
    <location>
        <begin position="774"/>
        <end position="809"/>
    </location>
</feature>
<dbReference type="OrthoDB" id="10020956at2759"/>
<evidence type="ECO:0000256" key="1">
    <source>
        <dbReference type="PROSITE-ProRule" id="PRU00042"/>
    </source>
</evidence>
<dbReference type="Gene3D" id="3.30.160.60">
    <property type="entry name" value="Classic Zinc Finger"/>
    <property type="match status" value="5"/>
</dbReference>
<feature type="compositionally biased region" description="Polar residues" evidence="2">
    <location>
        <begin position="252"/>
        <end position="273"/>
    </location>
</feature>
<keyword evidence="5" id="KW-1185">Reference proteome</keyword>
<feature type="region of interest" description="Disordered" evidence="2">
    <location>
        <begin position="1305"/>
        <end position="1327"/>
    </location>
</feature>
<feature type="compositionally biased region" description="Low complexity" evidence="2">
    <location>
        <begin position="566"/>
        <end position="605"/>
    </location>
</feature>
<name>A0A8K0KM54_LADFU</name>
<feature type="domain" description="C2H2-type" evidence="3">
    <location>
        <begin position="1264"/>
        <end position="1286"/>
    </location>
</feature>
<keyword evidence="1" id="KW-0479">Metal-binding</keyword>
<feature type="domain" description="C2H2-type" evidence="3">
    <location>
        <begin position="177"/>
        <end position="205"/>
    </location>
</feature>
<dbReference type="EMBL" id="KZ309234">
    <property type="protein sequence ID" value="KAG8237871.1"/>
    <property type="molecule type" value="Genomic_DNA"/>
</dbReference>
<evidence type="ECO:0000313" key="5">
    <source>
        <dbReference type="Proteomes" id="UP000792457"/>
    </source>
</evidence>
<feature type="region of interest" description="Disordered" evidence="2">
    <location>
        <begin position="1"/>
        <end position="77"/>
    </location>
</feature>
<dbReference type="PANTHER" id="PTHR21190">
    <property type="entry name" value="GH10077P"/>
    <property type="match status" value="1"/>
</dbReference>
<evidence type="ECO:0000256" key="2">
    <source>
        <dbReference type="SAM" id="MobiDB-lite"/>
    </source>
</evidence>
<proteinExistence type="predicted"/>
<evidence type="ECO:0000259" key="3">
    <source>
        <dbReference type="PROSITE" id="PS50157"/>
    </source>
</evidence>
<feature type="region of interest" description="Disordered" evidence="2">
    <location>
        <begin position="196"/>
        <end position="278"/>
    </location>
</feature>
<feature type="region of interest" description="Disordered" evidence="2">
    <location>
        <begin position="97"/>
        <end position="136"/>
    </location>
</feature>
<sequence>MASTTVSSGAVSVSGPSETSPGPFVEVMALGGSSDPQSEDGDDSTRRDNLSMLEYDEFDDQRPRASPSKRRLDDSDMDFCQTAKKRRKQYKPVRIAVPAVSNTGEEKNQTAKEFISSTPGVAGPEDEGYEGEEDGVIAPKFDDVKEGLQARMSADTKVLDSASLQQTLERSESTFAFKCFDCAEAFASPEALAEHDQVVHRQQTQQNPPVTPSSATSNPPKRDIPLDLAQGQGATNSDQPMEYSMVPWASAHSRTSPGITTVDCTPKSRGSPSQIPPIPFSMNPFGDGKILIPNFLGMTPPFLLPHIPEKSSAIVSQGQPTMTTGSTDNSSSTIRIFNPEAYCELCNKEFCNKYFLKTHKANKHGIYSDTSTMSGGGNNYPGASFSNAPSMSNMVPNRPTLANVSLSASKTTAEMNSLPKSSGSVQMKLSCEVCHKKFSNRYLVLRHKAKVHGIVDDSFLGSELAGKIGLEYWPKLDKEELGNTSTSSETGSVPFENQLNENNASTQADFLGEPRPFSREKTNISPQVSTNKSSPSMSFKLSPSNSFTELNMEQEEVKQQLQQDFTNTPSTPETGTTHSSVQTSTPSNNWSSFPVSPSVSTPKVSNLSHERLRKMGVINADAFCEICCKEYCNKYFLRTHKLKRHGIVTPEFEAKGSNVGSGRSFWNPIQTSPLNLIVGEQSGSNWATIEKNQSVERQEKEEIKRESSISNGTNNMQTDLPEGERLECNVCGRHFQSHYLMQMHRAYMHATPSNAERNNSDEMSFSEAAAMKSRCNSNGSNTRDDQSPSNLLNPSMTSENSQLAETGGISQSDFVSGNLQKIQTMIMQLNKFNEGKINCCTICNKEVEDKFMLRSHMITEHGVMIDDEKEIRTDENSSDSPSSQGYPSSYCSICKKDFFAKCFLKKHITEFHGNILPKAMKEEIKETAERTPNQQIEKQVSVTPTSSYCEICNKELCNKYFMKTHMQRMHGIEIENGSQIGGVICDICNKELCSKYFLRVHKQNTHGIVEDAGVLLQSKDNGSTSLGTPPAYTMPALDSNDQSLKPSDAGDMAHRYFTHFTEVCPICNRRFRSTKWLKAHLMNDHSETGVEKWKELELQYQIQLQQTRQVMAKAQSSATFSSKSSQALENGGGATLQTWKTNIGTQSEFPMSFSEITDSSGIRKSAQDMDGCQDNSPQVGVNYACNEKKMQQKVGMSCTDNGNGTEKHKNTNTSNLFGTGNASVKNYHCSFCPFRTPVLAYLFVHEKSHAVPQSPPHQDTKKQFQCTICHQSFVRTDMFQHHLLTHQYSGLLGSITSGSPVVQTYNNSSDKSMNSNGSQRANDANTVDDVPNIREPIVEVIIDEQGGTQSGDEGGTYKLNCTKCNKSFKSQELLLIHAQNKDECDGKDMEVSPPKNETDSPAFSPVDNNKNDSCSPVPVPSSFRTEHDPLKCTHCPFSTNQVATLKKHIMEDHPGEVAEAISLSPSRECEQPKGVGCGEDGDLERASVEWASEAQCALGMSASFESGELEAAMELRRRLEEAARQSQVPASYAVPQRVRLREEGLGRTSFIMQPFLLEEPDEARGSSRDGNRFPSQPINGSKKIKYNQAMLGIIAGGGHCFDG</sequence>
<keyword evidence="1" id="KW-0863">Zinc-finger</keyword>
<feature type="region of interest" description="Disordered" evidence="2">
    <location>
        <begin position="693"/>
        <end position="720"/>
    </location>
</feature>